<feature type="region of interest" description="Disordered" evidence="1">
    <location>
        <begin position="218"/>
        <end position="329"/>
    </location>
</feature>
<dbReference type="AlphaFoldDB" id="A0A1Q9EGB8"/>
<keyword evidence="3" id="KW-1185">Reference proteome</keyword>
<dbReference type="CDD" id="cd02340">
    <property type="entry name" value="ZZ_NBR1_like"/>
    <property type="match status" value="1"/>
</dbReference>
<feature type="region of interest" description="Disordered" evidence="1">
    <location>
        <begin position="857"/>
        <end position="885"/>
    </location>
</feature>
<dbReference type="PANTHER" id="PTHR20930:SF0">
    <property type="entry name" value="PROTEIN ILRUN"/>
    <property type="match status" value="1"/>
</dbReference>
<feature type="compositionally biased region" description="Gly residues" evidence="1">
    <location>
        <begin position="537"/>
        <end position="554"/>
    </location>
</feature>
<evidence type="ECO:0000313" key="2">
    <source>
        <dbReference type="EMBL" id="OLQ06427.1"/>
    </source>
</evidence>
<dbReference type="Pfam" id="PF00569">
    <property type="entry name" value="ZZ"/>
    <property type="match status" value="1"/>
</dbReference>
<name>A0A1Q9EGB8_SYMMI</name>
<dbReference type="PROSITE" id="PS50135">
    <property type="entry name" value="ZF_ZZ_2"/>
    <property type="match status" value="1"/>
</dbReference>
<reference evidence="2 3" key="1">
    <citation type="submission" date="2016-02" db="EMBL/GenBank/DDBJ databases">
        <title>Genome analysis of coral dinoflagellate symbionts highlights evolutionary adaptations to a symbiotic lifestyle.</title>
        <authorList>
            <person name="Aranda M."/>
            <person name="Li Y."/>
            <person name="Liew Y.J."/>
            <person name="Baumgarten S."/>
            <person name="Simakov O."/>
            <person name="Wilson M."/>
            <person name="Piel J."/>
            <person name="Ashoor H."/>
            <person name="Bougouffa S."/>
            <person name="Bajic V.B."/>
            <person name="Ryu T."/>
            <person name="Ravasi T."/>
            <person name="Bayer T."/>
            <person name="Micklem G."/>
            <person name="Kim H."/>
            <person name="Bhak J."/>
            <person name="Lajeunesse T.C."/>
            <person name="Voolstra C.R."/>
        </authorList>
    </citation>
    <scope>NUCLEOTIDE SEQUENCE [LARGE SCALE GENOMIC DNA]</scope>
    <source>
        <strain evidence="2 3">CCMP2467</strain>
    </source>
</reference>
<feature type="compositionally biased region" description="Acidic residues" evidence="1">
    <location>
        <begin position="300"/>
        <end position="321"/>
    </location>
</feature>
<proteinExistence type="predicted"/>
<dbReference type="PROSITE" id="PS01357">
    <property type="entry name" value="ZF_ZZ_1"/>
    <property type="match status" value="1"/>
</dbReference>
<feature type="compositionally biased region" description="Basic and acidic residues" evidence="1">
    <location>
        <begin position="873"/>
        <end position="882"/>
    </location>
</feature>
<gene>
    <name evidence="2" type="ORF">AK812_SmicGene10311</name>
</gene>
<dbReference type="InterPro" id="IPR043145">
    <property type="entry name" value="Znf_ZZ_sf"/>
</dbReference>
<sequence>MVGLKHFDDVDVLDVSKPLAPDLSTKSKGVRSWRAALCGFGSKRKAAAQVARQEAAAIDVDVENENAATAIAKKADVEEAGLDADRCLVMQPEKLPDRQELDDLKETVSGLQSQLHTLRRDNGALRSALLGRTGGSLPVDVPLSSLAPECASTSVGSLPAATSSTSDAAAAAAVHGEDELAEAANASEGAESGRCWQPRWFEHCSSCSFVPAEVESKKASNWSPPCSPTQADASTRAGSWIPSNSSSTCSPPRPVWETPSNSARERASPSLSVETRAERAPARNDLGWSSQFRTGRDSRDEESDLEESDCPEAPPESEEEPSSPATAPAAVWVSGVGQTKAISDERSDRWAILPFPNVSTQQMVSDTKLGRSGVALNERAYWQHANSVNSHVIWSDMATVVKVQCDDGEIYRLTLQAEPSFESVVQVVASCRPELTAALLCEGGSCALKYADEEGDLCTLAPSTFVDFLEQQRGSSSRLLKLKLFLPKQPVCEKDASSQQELERPERRAPLERQGGSVDPPIQGPPPGLEKEETGDCFGGCTGGPGAWGPGGNGGGPRRLLAALRMLQETGMLTPAMFASLAVQWLPLLTQRVARKVDKINHVARDGLNETWKKLLERIQELAAETPGLESFASPISEALRGGNGQRRLGEAILELLKALRGLSFEVQTSFCEQVSASLLPFLEDLTRSWTGDECAPSGNMTPWQHHFGIKCEGCGVNPIVGPRFKCPVCPSYDLCGNCYPSKLQLHGNCPGCRKDFQCLIFPGKDSKSKGSKGVGEKPEKASCEQRSAEWKGWAGKGAGPLGLVASMAAGLGHGIGAAGGFPFPPLGNACGFPFPGNDFCRMDEGQQDLPWMDHVPWGKGKGKKGWRKAKGWHQEEHRTEELSASTEDEFEKKLATLRELRLGSDEVLREVLVACDGDVTRVVRILVHDS</sequence>
<dbReference type="OrthoDB" id="432129at2759"/>
<accession>A0A1Q9EGB8</accession>
<feature type="compositionally biased region" description="Basic residues" evidence="1">
    <location>
        <begin position="861"/>
        <end position="872"/>
    </location>
</feature>
<organism evidence="2 3">
    <name type="scientific">Symbiodinium microadriaticum</name>
    <name type="common">Dinoflagellate</name>
    <name type="synonym">Zooxanthella microadriatica</name>
    <dbReference type="NCBI Taxonomy" id="2951"/>
    <lineage>
        <taxon>Eukaryota</taxon>
        <taxon>Sar</taxon>
        <taxon>Alveolata</taxon>
        <taxon>Dinophyceae</taxon>
        <taxon>Suessiales</taxon>
        <taxon>Symbiodiniaceae</taxon>
        <taxon>Symbiodinium</taxon>
    </lineage>
</organism>
<dbReference type="Proteomes" id="UP000186817">
    <property type="component" value="Unassembled WGS sequence"/>
</dbReference>
<dbReference type="PANTHER" id="PTHR20930">
    <property type="entry name" value="OVARIAN CARCINOMA ANTIGEN CA125-RELATED"/>
    <property type="match status" value="1"/>
</dbReference>
<dbReference type="SMART" id="SM00291">
    <property type="entry name" value="ZnF_ZZ"/>
    <property type="match status" value="1"/>
</dbReference>
<dbReference type="EMBL" id="LSRX01000160">
    <property type="protein sequence ID" value="OLQ06427.1"/>
    <property type="molecule type" value="Genomic_DNA"/>
</dbReference>
<dbReference type="SUPFAM" id="SSF54277">
    <property type="entry name" value="CAD &amp; PB1 domains"/>
    <property type="match status" value="1"/>
</dbReference>
<dbReference type="InterPro" id="IPR000433">
    <property type="entry name" value="Znf_ZZ"/>
</dbReference>
<dbReference type="SUPFAM" id="SSF57850">
    <property type="entry name" value="RING/U-box"/>
    <property type="match status" value="1"/>
</dbReference>
<feature type="compositionally biased region" description="Polar residues" evidence="1">
    <location>
        <begin position="219"/>
        <end position="250"/>
    </location>
</feature>
<feature type="region of interest" description="Disordered" evidence="1">
    <location>
        <begin position="495"/>
        <end position="554"/>
    </location>
</feature>
<evidence type="ECO:0000256" key="1">
    <source>
        <dbReference type="SAM" id="MobiDB-lite"/>
    </source>
</evidence>
<dbReference type="GO" id="GO:0008270">
    <property type="term" value="F:zinc ion binding"/>
    <property type="evidence" value="ECO:0007669"/>
    <property type="project" value="InterPro"/>
</dbReference>
<comment type="caution">
    <text evidence="2">The sequence shown here is derived from an EMBL/GenBank/DDBJ whole genome shotgun (WGS) entry which is preliminary data.</text>
</comment>
<evidence type="ECO:0000313" key="3">
    <source>
        <dbReference type="Proteomes" id="UP000186817"/>
    </source>
</evidence>
<dbReference type="Gene3D" id="3.30.60.90">
    <property type="match status" value="1"/>
</dbReference>
<protein>
    <submittedName>
        <fullName evidence="2">Uncharacterized protein</fullName>
    </submittedName>
</protein>
<feature type="compositionally biased region" description="Basic and acidic residues" evidence="1">
    <location>
        <begin position="495"/>
        <end position="511"/>
    </location>
</feature>